<evidence type="ECO:0000313" key="8">
    <source>
        <dbReference type="EMBL" id="MBC1522495.1"/>
    </source>
</evidence>
<name>A0A841ZTJ5_9LIST</name>
<keyword evidence="6" id="KW-0472">Membrane</keyword>
<feature type="region of interest" description="Disordered" evidence="5">
    <location>
        <begin position="58"/>
        <end position="79"/>
    </location>
</feature>
<dbReference type="Gene3D" id="3.10.350.10">
    <property type="entry name" value="LysM domain"/>
    <property type="match status" value="3"/>
</dbReference>
<feature type="domain" description="LysM" evidence="7">
    <location>
        <begin position="350"/>
        <end position="393"/>
    </location>
</feature>
<sequence length="458" mass="48803">MNVSRKERIEAAKLQEKDQQKKDALKKGVALAGFTAAASSVIVPAYATTVSADEVAANDQNGGEHTPAAEEQTSQQNVEATSVAQPIASYSASATYSNIQKTTMRSTATVQGFINQISGSASQIASQNDLYASVMMAQAILESAYGTSMLGSVPNYNLFGIKGSYNGQSVLKQTMEDDGKGNLYPVNAYFRKYPSYHQSLEDYARVIKGGPSWNPNYYAGAWKSNTASYLDATKALTGTYATDTSYSVKLNNLIKTYNLTQFDTPGSGNNAGSSADVYYTVKKGDTLWRIATRHSVSVAALKSMNNLKSDTIYVNQKLIVKKGTVVAPPTSGGINPGNSNTGGGSSAPAKTYKVSAGDTLWRISSKFGVSVANLKSWNGLKSDVIHIGQVLKVSSSTNGNVSTPKPGNNSSQASYYTVKKGDTLWSLASKNKTSVAKIKSLNKLSSNTIYVGQKLRVK</sequence>
<dbReference type="GO" id="GO:0031640">
    <property type="term" value="P:killing of cells of another organism"/>
    <property type="evidence" value="ECO:0007669"/>
    <property type="project" value="UniProtKB-KW"/>
</dbReference>
<dbReference type="CDD" id="cd00118">
    <property type="entry name" value="LysM"/>
    <property type="match status" value="3"/>
</dbReference>
<dbReference type="InterPro" id="IPR036779">
    <property type="entry name" value="LysM_dom_sf"/>
</dbReference>
<accession>A0A841ZTJ5</accession>
<protein>
    <recommendedName>
        <fullName evidence="4">Peptidoglycan hydrolase</fullName>
    </recommendedName>
</protein>
<dbReference type="PROSITE" id="PS51782">
    <property type="entry name" value="LYSM"/>
    <property type="match status" value="3"/>
</dbReference>
<dbReference type="SMART" id="SM00047">
    <property type="entry name" value="LYZ2"/>
    <property type="match status" value="1"/>
</dbReference>
<dbReference type="SMART" id="SM00257">
    <property type="entry name" value="LysM"/>
    <property type="match status" value="3"/>
</dbReference>
<evidence type="ECO:0000259" key="7">
    <source>
        <dbReference type="PROSITE" id="PS51782"/>
    </source>
</evidence>
<dbReference type="RefSeq" id="WP_185375098.1">
    <property type="nucleotide sequence ID" value="NZ_JAARRM010000008.1"/>
</dbReference>
<dbReference type="Pfam" id="PF01476">
    <property type="entry name" value="LysM"/>
    <property type="match status" value="3"/>
</dbReference>
<dbReference type="Gene3D" id="4.10.80.30">
    <property type="entry name" value="DNA polymerase, domain 6"/>
    <property type="match status" value="1"/>
</dbReference>
<evidence type="ECO:0000256" key="4">
    <source>
        <dbReference type="ARBA" id="ARBA00032108"/>
    </source>
</evidence>
<feature type="domain" description="LysM" evidence="7">
    <location>
        <begin position="277"/>
        <end position="320"/>
    </location>
</feature>
<dbReference type="InterPro" id="IPR051056">
    <property type="entry name" value="Glycosyl_Hydrolase_73"/>
</dbReference>
<feature type="domain" description="LysM" evidence="7">
    <location>
        <begin position="414"/>
        <end position="457"/>
    </location>
</feature>
<dbReference type="Gene3D" id="1.10.530.10">
    <property type="match status" value="1"/>
</dbReference>
<dbReference type="AlphaFoldDB" id="A0A841ZTJ5"/>
<dbReference type="Proteomes" id="UP000559885">
    <property type="component" value="Unassembled WGS sequence"/>
</dbReference>
<keyword evidence="1" id="KW-0929">Antimicrobial</keyword>
<dbReference type="InterPro" id="IPR002901">
    <property type="entry name" value="MGlyc_endo_b_GlcNAc-like_dom"/>
</dbReference>
<reference evidence="8 9" key="1">
    <citation type="submission" date="2020-03" db="EMBL/GenBank/DDBJ databases">
        <title>Soil Listeria distribution.</title>
        <authorList>
            <person name="Liao J."/>
            <person name="Wiedmann M."/>
        </authorList>
    </citation>
    <scope>NUCLEOTIDE SEQUENCE [LARGE SCALE GENOMIC DNA]</scope>
    <source>
        <strain evidence="8 9">FSL L7-1507</strain>
    </source>
</reference>
<evidence type="ECO:0000313" key="9">
    <source>
        <dbReference type="Proteomes" id="UP000559885"/>
    </source>
</evidence>
<dbReference type="EMBL" id="JAARRM010000008">
    <property type="protein sequence ID" value="MBC1522495.1"/>
    <property type="molecule type" value="Genomic_DNA"/>
</dbReference>
<gene>
    <name evidence="8" type="ORF">HB912_12635</name>
</gene>
<keyword evidence="6" id="KW-1133">Transmembrane helix</keyword>
<feature type="region of interest" description="Disordered" evidence="5">
    <location>
        <begin position="1"/>
        <end position="20"/>
    </location>
</feature>
<keyword evidence="2" id="KW-0081">Bacteriolytic enzyme</keyword>
<evidence type="ECO:0000256" key="5">
    <source>
        <dbReference type="SAM" id="MobiDB-lite"/>
    </source>
</evidence>
<dbReference type="Pfam" id="PF01832">
    <property type="entry name" value="Glucosaminidase"/>
    <property type="match status" value="1"/>
</dbReference>
<proteinExistence type="predicted"/>
<comment type="caution">
    <text evidence="8">The sequence shown here is derived from an EMBL/GenBank/DDBJ whole genome shotgun (WGS) entry which is preliminary data.</text>
</comment>
<keyword evidence="3" id="KW-0378">Hydrolase</keyword>
<dbReference type="InterPro" id="IPR018392">
    <property type="entry name" value="LysM"/>
</dbReference>
<evidence type="ECO:0000256" key="6">
    <source>
        <dbReference type="SAM" id="Phobius"/>
    </source>
</evidence>
<dbReference type="GO" id="GO:0042742">
    <property type="term" value="P:defense response to bacterium"/>
    <property type="evidence" value="ECO:0007669"/>
    <property type="project" value="UniProtKB-KW"/>
</dbReference>
<evidence type="ECO:0000256" key="3">
    <source>
        <dbReference type="ARBA" id="ARBA00022801"/>
    </source>
</evidence>
<organism evidence="8 9">
    <name type="scientific">Listeria aquatica</name>
    <dbReference type="NCBI Taxonomy" id="1494960"/>
    <lineage>
        <taxon>Bacteria</taxon>
        <taxon>Bacillati</taxon>
        <taxon>Bacillota</taxon>
        <taxon>Bacilli</taxon>
        <taxon>Bacillales</taxon>
        <taxon>Listeriaceae</taxon>
        <taxon>Listeria</taxon>
    </lineage>
</organism>
<dbReference type="SUPFAM" id="SSF54106">
    <property type="entry name" value="LysM domain"/>
    <property type="match status" value="3"/>
</dbReference>
<feature type="transmembrane region" description="Helical" evidence="6">
    <location>
        <begin position="29"/>
        <end position="47"/>
    </location>
</feature>
<dbReference type="GO" id="GO:0004040">
    <property type="term" value="F:amidase activity"/>
    <property type="evidence" value="ECO:0007669"/>
    <property type="project" value="InterPro"/>
</dbReference>
<dbReference type="PANTHER" id="PTHR33308">
    <property type="entry name" value="PEPTIDOGLYCAN HYDROLASE FLGJ"/>
    <property type="match status" value="1"/>
</dbReference>
<evidence type="ECO:0000256" key="1">
    <source>
        <dbReference type="ARBA" id="ARBA00022529"/>
    </source>
</evidence>
<dbReference type="PANTHER" id="PTHR33308:SF9">
    <property type="entry name" value="PEPTIDOGLYCAN HYDROLASE FLGJ"/>
    <property type="match status" value="1"/>
</dbReference>
<evidence type="ECO:0000256" key="2">
    <source>
        <dbReference type="ARBA" id="ARBA00022638"/>
    </source>
</evidence>
<keyword evidence="6" id="KW-0812">Transmembrane</keyword>